<dbReference type="Gramene" id="MELO3C010130.2.1">
    <property type="protein sequence ID" value="MELO3C010130.2.1"/>
    <property type="gene ID" value="MELO3C010130.2"/>
</dbReference>
<dbReference type="PANTHER" id="PTHR19961:SF79">
    <property type="entry name" value="FIMBRIN-5"/>
    <property type="match status" value="1"/>
</dbReference>
<dbReference type="AlphaFoldDB" id="A0A9I9CXM1"/>
<evidence type="ECO:0000313" key="3">
    <source>
        <dbReference type="EnsemblPlants" id="MELO3C010130.2.1"/>
    </source>
</evidence>
<dbReference type="PANTHER" id="PTHR19961">
    <property type="entry name" value="FIMBRIN/PLASTIN"/>
    <property type="match status" value="1"/>
</dbReference>
<dbReference type="Gene3D" id="1.10.418.10">
    <property type="entry name" value="Calponin-like domain"/>
    <property type="match status" value="1"/>
</dbReference>
<protein>
    <submittedName>
        <fullName evidence="3">Uncharacterized protein</fullName>
    </submittedName>
</protein>
<dbReference type="GO" id="GO:0051017">
    <property type="term" value="P:actin filament bundle assembly"/>
    <property type="evidence" value="ECO:0007669"/>
    <property type="project" value="InterPro"/>
</dbReference>
<evidence type="ECO:0000256" key="1">
    <source>
        <dbReference type="ARBA" id="ARBA00022737"/>
    </source>
</evidence>
<reference evidence="3" key="1">
    <citation type="submission" date="2023-03" db="UniProtKB">
        <authorList>
            <consortium name="EnsemblPlants"/>
        </authorList>
    </citation>
    <scope>IDENTIFICATION</scope>
</reference>
<keyword evidence="2" id="KW-0009">Actin-binding</keyword>
<accession>A0A9I9CXM1</accession>
<dbReference type="GO" id="GO:0005737">
    <property type="term" value="C:cytoplasm"/>
    <property type="evidence" value="ECO:0007669"/>
    <property type="project" value="TreeGrafter"/>
</dbReference>
<dbReference type="GO" id="GO:0051015">
    <property type="term" value="F:actin filament binding"/>
    <property type="evidence" value="ECO:0007669"/>
    <property type="project" value="InterPro"/>
</dbReference>
<dbReference type="SUPFAM" id="SSF47576">
    <property type="entry name" value="Calponin-homology domain, CH-domain"/>
    <property type="match status" value="1"/>
</dbReference>
<dbReference type="GO" id="GO:0032432">
    <property type="term" value="C:actin filament bundle"/>
    <property type="evidence" value="ECO:0007669"/>
    <property type="project" value="TreeGrafter"/>
</dbReference>
<proteinExistence type="predicted"/>
<dbReference type="GO" id="GO:0051639">
    <property type="term" value="P:actin filament network formation"/>
    <property type="evidence" value="ECO:0007669"/>
    <property type="project" value="TreeGrafter"/>
</dbReference>
<organism evidence="3">
    <name type="scientific">Cucumis melo</name>
    <name type="common">Muskmelon</name>
    <dbReference type="NCBI Taxonomy" id="3656"/>
    <lineage>
        <taxon>Eukaryota</taxon>
        <taxon>Viridiplantae</taxon>
        <taxon>Streptophyta</taxon>
        <taxon>Embryophyta</taxon>
        <taxon>Tracheophyta</taxon>
        <taxon>Spermatophyta</taxon>
        <taxon>Magnoliopsida</taxon>
        <taxon>eudicotyledons</taxon>
        <taxon>Gunneridae</taxon>
        <taxon>Pentapetalae</taxon>
        <taxon>rosids</taxon>
        <taxon>fabids</taxon>
        <taxon>Cucurbitales</taxon>
        <taxon>Cucurbitaceae</taxon>
        <taxon>Benincaseae</taxon>
        <taxon>Cucumis</taxon>
    </lineage>
</organism>
<dbReference type="GO" id="GO:0005884">
    <property type="term" value="C:actin filament"/>
    <property type="evidence" value="ECO:0007669"/>
    <property type="project" value="TreeGrafter"/>
</dbReference>
<sequence length="60" mass="7042">MDSLKMSFVKMMTDDAQTLQKERCFRLWVNSLGIATYVNNVFENVRNGWVLLEVLDKVFP</sequence>
<evidence type="ECO:0000256" key="2">
    <source>
        <dbReference type="ARBA" id="ARBA00023203"/>
    </source>
</evidence>
<name>A0A9I9CXM1_CUCME</name>
<dbReference type="InterPro" id="IPR036872">
    <property type="entry name" value="CH_dom_sf"/>
</dbReference>
<dbReference type="EnsemblPlants" id="MELO3C010130.2.1">
    <property type="protein sequence ID" value="MELO3C010130.2.1"/>
    <property type="gene ID" value="MELO3C010130.2"/>
</dbReference>
<dbReference type="InterPro" id="IPR039959">
    <property type="entry name" value="Fimbrin/Plastin"/>
</dbReference>
<keyword evidence="1" id="KW-0677">Repeat</keyword>